<name>A0A2X2J480_SPHMU</name>
<organism evidence="1 2">
    <name type="scientific">Sphingobacterium multivorum</name>
    <dbReference type="NCBI Taxonomy" id="28454"/>
    <lineage>
        <taxon>Bacteria</taxon>
        <taxon>Pseudomonadati</taxon>
        <taxon>Bacteroidota</taxon>
        <taxon>Sphingobacteriia</taxon>
        <taxon>Sphingobacteriales</taxon>
        <taxon>Sphingobacteriaceae</taxon>
        <taxon>Sphingobacterium</taxon>
    </lineage>
</organism>
<keyword evidence="1" id="KW-0413">Isomerase</keyword>
<protein>
    <submittedName>
        <fullName evidence="1">Xylose isomerase-like TIM barrel</fullName>
    </submittedName>
</protein>
<dbReference type="Gene3D" id="3.20.20.150">
    <property type="entry name" value="Divalent-metal-dependent TIM barrel enzymes"/>
    <property type="match status" value="1"/>
</dbReference>
<dbReference type="Proteomes" id="UP000251241">
    <property type="component" value="Unassembled WGS sequence"/>
</dbReference>
<dbReference type="GO" id="GO:0016853">
    <property type="term" value="F:isomerase activity"/>
    <property type="evidence" value="ECO:0007669"/>
    <property type="project" value="UniProtKB-KW"/>
</dbReference>
<sequence length="276" mass="32494">MVKLDFFYPRWGNGHVAWEDFLDRVVKAGYVGVEWFPFGEDTDPEKVVKLLQKYKLRYTIVTCVQKKANSISAYFALLEEQLNYYGKLAEKYFAPLFISVQMGREYFSPEDVLTGLQLCTRVEKQYGIEILQETHRNKWSYGLHTVAPMAELYPQLKLTLDISHWYCVSESFLEDRQEELNRLLSHVKHVHARVGHSQGSQVPDVRKKIYRDIVATHCAVWQRWIDLNKPDARLTMTTEFGPPPYLIPSGNQVLDCERQWKQNLWMKNYLSRHLIT</sequence>
<gene>
    <name evidence="1" type="ORF">NCTC11343_02751</name>
</gene>
<dbReference type="SUPFAM" id="SSF51658">
    <property type="entry name" value="Xylose isomerase-like"/>
    <property type="match status" value="1"/>
</dbReference>
<reference evidence="1 2" key="1">
    <citation type="submission" date="2018-06" db="EMBL/GenBank/DDBJ databases">
        <authorList>
            <consortium name="Pathogen Informatics"/>
            <person name="Doyle S."/>
        </authorList>
    </citation>
    <scope>NUCLEOTIDE SEQUENCE [LARGE SCALE GENOMIC DNA]</scope>
    <source>
        <strain evidence="1 2">NCTC11343</strain>
    </source>
</reference>
<dbReference type="AlphaFoldDB" id="A0A2X2J480"/>
<dbReference type="GeneID" id="97182686"/>
<evidence type="ECO:0000313" key="2">
    <source>
        <dbReference type="Proteomes" id="UP000251241"/>
    </source>
</evidence>
<dbReference type="InterPro" id="IPR036237">
    <property type="entry name" value="Xyl_isomerase-like_sf"/>
</dbReference>
<evidence type="ECO:0000313" key="1">
    <source>
        <dbReference type="EMBL" id="SPZ87161.1"/>
    </source>
</evidence>
<accession>A0A2X2J480</accession>
<dbReference type="EMBL" id="UAUU01000009">
    <property type="protein sequence ID" value="SPZ87161.1"/>
    <property type="molecule type" value="Genomic_DNA"/>
</dbReference>
<proteinExistence type="predicted"/>
<dbReference type="RefSeq" id="WP_112374954.1">
    <property type="nucleotide sequence ID" value="NZ_CP069793.1"/>
</dbReference>